<dbReference type="Proteomes" id="UP000295443">
    <property type="component" value="Unassembled WGS sequence"/>
</dbReference>
<dbReference type="Gene3D" id="3.30.565.10">
    <property type="entry name" value="Histidine kinase-like ATPase, C-terminal domain"/>
    <property type="match status" value="1"/>
</dbReference>
<dbReference type="InterPro" id="IPR003594">
    <property type="entry name" value="HATPase_dom"/>
</dbReference>
<comment type="catalytic activity">
    <reaction evidence="1">
        <text>ATP + protein L-histidine = ADP + protein N-phospho-L-histidine.</text>
        <dbReference type="EC" id="2.7.13.3"/>
    </reaction>
</comment>
<dbReference type="PRINTS" id="PR00344">
    <property type="entry name" value="BCTRLSENSOR"/>
</dbReference>
<feature type="domain" description="Histidine kinase" evidence="5">
    <location>
        <begin position="9"/>
        <end position="215"/>
    </location>
</feature>
<evidence type="ECO:0000256" key="4">
    <source>
        <dbReference type="ARBA" id="ARBA00022777"/>
    </source>
</evidence>
<evidence type="ECO:0000313" key="6">
    <source>
        <dbReference type="EMBL" id="TCJ12334.1"/>
    </source>
</evidence>
<dbReference type="GO" id="GO:0030295">
    <property type="term" value="F:protein kinase activator activity"/>
    <property type="evidence" value="ECO:0007669"/>
    <property type="project" value="TreeGrafter"/>
</dbReference>
<name>A0A4R1B2Q7_9PROT</name>
<dbReference type="PANTHER" id="PTHR42878:SF14">
    <property type="entry name" value="OSMOLARITY TWO-COMPONENT SYSTEM PROTEIN SSK1"/>
    <property type="match status" value="1"/>
</dbReference>
<dbReference type="GO" id="GO:0007234">
    <property type="term" value="P:osmosensory signaling via phosphorelay pathway"/>
    <property type="evidence" value="ECO:0007669"/>
    <property type="project" value="TreeGrafter"/>
</dbReference>
<dbReference type="PROSITE" id="PS50109">
    <property type="entry name" value="HIS_KIN"/>
    <property type="match status" value="1"/>
</dbReference>
<dbReference type="GO" id="GO:0000156">
    <property type="term" value="F:phosphorelay response regulator activity"/>
    <property type="evidence" value="ECO:0007669"/>
    <property type="project" value="TreeGrafter"/>
</dbReference>
<dbReference type="Pfam" id="PF02518">
    <property type="entry name" value="HATPase_c"/>
    <property type="match status" value="1"/>
</dbReference>
<evidence type="ECO:0000256" key="1">
    <source>
        <dbReference type="ARBA" id="ARBA00000085"/>
    </source>
</evidence>
<dbReference type="EC" id="2.7.13.3" evidence="2"/>
<keyword evidence="3" id="KW-0808">Transferase</keyword>
<accession>A0A4R1B2Q7</accession>
<dbReference type="PANTHER" id="PTHR42878">
    <property type="entry name" value="TWO-COMPONENT HISTIDINE KINASE"/>
    <property type="match status" value="1"/>
</dbReference>
<organism evidence="6 7">
    <name type="scientific">Parasulfuritortus cantonensis</name>
    <dbReference type="NCBI Taxonomy" id="2528202"/>
    <lineage>
        <taxon>Bacteria</taxon>
        <taxon>Pseudomonadati</taxon>
        <taxon>Pseudomonadota</taxon>
        <taxon>Betaproteobacteria</taxon>
        <taxon>Nitrosomonadales</taxon>
        <taxon>Thiobacillaceae</taxon>
        <taxon>Parasulfuritortus</taxon>
    </lineage>
</organism>
<keyword evidence="4 6" id="KW-0418">Kinase</keyword>
<dbReference type="InterPro" id="IPR050351">
    <property type="entry name" value="BphY/WalK/GraS-like"/>
</dbReference>
<dbReference type="GO" id="GO:0004673">
    <property type="term" value="F:protein histidine kinase activity"/>
    <property type="evidence" value="ECO:0007669"/>
    <property type="project" value="UniProtKB-EC"/>
</dbReference>
<dbReference type="RefSeq" id="WP_131448056.1">
    <property type="nucleotide sequence ID" value="NZ_SJZB01000043.1"/>
</dbReference>
<gene>
    <name evidence="6" type="ORF">EZJ19_12415</name>
</gene>
<dbReference type="AlphaFoldDB" id="A0A4R1B2Q7"/>
<evidence type="ECO:0000313" key="7">
    <source>
        <dbReference type="Proteomes" id="UP000295443"/>
    </source>
</evidence>
<evidence type="ECO:0000256" key="3">
    <source>
        <dbReference type="ARBA" id="ARBA00022679"/>
    </source>
</evidence>
<comment type="caution">
    <text evidence="6">The sequence shown here is derived from an EMBL/GenBank/DDBJ whole genome shotgun (WGS) entry which is preliminary data.</text>
</comment>
<evidence type="ECO:0000259" key="5">
    <source>
        <dbReference type="PROSITE" id="PS50109"/>
    </source>
</evidence>
<dbReference type="SUPFAM" id="SSF55874">
    <property type="entry name" value="ATPase domain of HSP90 chaperone/DNA topoisomerase II/histidine kinase"/>
    <property type="match status" value="1"/>
</dbReference>
<sequence>MDDHDLYAALLHETKNHLVLLTLTLDSIPHTRQDAHDAPLDAARLLGHKVAERLMQAMLLYKAEAGALRLNAVNAYSPEDMVAEMAQQARSLAKHLEVVARVDADVPPIWFFDRNLLQMALMNAIHNSISYARARIEVRAALSDGMLALSVRDDSDGYPEHILELTAQGLPLQSNGTGLGIRFARLIAQAHRNEEREGELRLYNDAGAVFEMRLP</sequence>
<evidence type="ECO:0000256" key="2">
    <source>
        <dbReference type="ARBA" id="ARBA00012438"/>
    </source>
</evidence>
<dbReference type="InterPro" id="IPR036890">
    <property type="entry name" value="HATPase_C_sf"/>
</dbReference>
<keyword evidence="7" id="KW-1185">Reference proteome</keyword>
<dbReference type="OrthoDB" id="9122109at2"/>
<dbReference type="InterPro" id="IPR005467">
    <property type="entry name" value="His_kinase_dom"/>
</dbReference>
<proteinExistence type="predicted"/>
<reference evidence="6 7" key="1">
    <citation type="submission" date="2019-03" db="EMBL/GenBank/DDBJ databases">
        <title>Genome sequence of Thiobacillaceae bacterium LSR1, a sulfur-oxidizing bacterium isolated from freshwater sediment.</title>
        <authorList>
            <person name="Li S."/>
        </authorList>
    </citation>
    <scope>NUCLEOTIDE SEQUENCE [LARGE SCALE GENOMIC DNA]</scope>
    <source>
        <strain evidence="6 7">LSR1</strain>
    </source>
</reference>
<dbReference type="InterPro" id="IPR004358">
    <property type="entry name" value="Sig_transdc_His_kin-like_C"/>
</dbReference>
<protein>
    <recommendedName>
        <fullName evidence="2">histidine kinase</fullName>
        <ecNumber evidence="2">2.7.13.3</ecNumber>
    </recommendedName>
</protein>
<dbReference type="EMBL" id="SJZB01000043">
    <property type="protein sequence ID" value="TCJ12334.1"/>
    <property type="molecule type" value="Genomic_DNA"/>
</dbReference>